<dbReference type="Proteomes" id="UP000001940">
    <property type="component" value="Chromosome V"/>
</dbReference>
<gene>
    <name evidence="2" type="ORF">CELE_H14N18.2</name>
    <name evidence="2 4" type="ORF">H14N18.2</name>
</gene>
<dbReference type="eggNOG" id="ENOG502TFHY">
    <property type="taxonomic scope" value="Eukaryota"/>
</dbReference>
<evidence type="ECO:0000313" key="4">
    <source>
        <dbReference type="WormBase" id="H14N18.2"/>
    </source>
</evidence>
<dbReference type="RefSeq" id="NP_505306.1">
    <property type="nucleotide sequence ID" value="NM_072905.1"/>
</dbReference>
<name>O61979_CAEEL</name>
<keyword evidence="3" id="KW-1185">Reference proteome</keyword>
<dbReference type="STRING" id="6239.H14N18.2.1"/>
<dbReference type="PaxDb" id="6239-H14N18.2"/>
<dbReference type="EMBL" id="BX284605">
    <property type="protein sequence ID" value="CCD72355.1"/>
    <property type="molecule type" value="Genomic_DNA"/>
</dbReference>
<dbReference type="FunCoup" id="O61979">
    <property type="interactions" value="864"/>
</dbReference>
<reference evidence="2 3" key="1">
    <citation type="journal article" date="1998" name="Science">
        <title>Genome sequence of the nematode C. elegans: a platform for investigating biology.</title>
        <authorList>
            <consortium name="The C. elegans sequencing consortium"/>
            <person name="Sulson J.E."/>
            <person name="Waterston R."/>
        </authorList>
    </citation>
    <scope>NUCLEOTIDE SEQUENCE [LARGE SCALE GENOMIC DNA]</scope>
    <source>
        <strain evidence="2 3">Bristol N2</strain>
    </source>
</reference>
<dbReference type="WormBase" id="H14N18.2">
    <property type="protein sequence ID" value="CE17974"/>
    <property type="gene ID" value="WBGene00019202"/>
</dbReference>
<dbReference type="OMA" id="KMKKKWP"/>
<organism evidence="2 3">
    <name type="scientific">Caenorhabditis elegans</name>
    <dbReference type="NCBI Taxonomy" id="6239"/>
    <lineage>
        <taxon>Eukaryota</taxon>
        <taxon>Metazoa</taxon>
        <taxon>Ecdysozoa</taxon>
        <taxon>Nematoda</taxon>
        <taxon>Chromadorea</taxon>
        <taxon>Rhabditida</taxon>
        <taxon>Rhabditina</taxon>
        <taxon>Rhabditomorpha</taxon>
        <taxon>Rhabditoidea</taxon>
        <taxon>Rhabditidae</taxon>
        <taxon>Peloderinae</taxon>
        <taxon>Caenorhabditis</taxon>
    </lineage>
</organism>
<dbReference type="CTD" id="186745"/>
<dbReference type="GeneID" id="186745"/>
<sequence>MNCALSLYFLVFLFAGFLYFRLHKIDPLKNFYVQFPDQDKCIRDLLYPYIQDRNIELFGSLPLFINQCSYKQLRSYFHSIRDGQHLSIFLPVEKGGDDDIPPHGEFLFAEDQCVIVHATERSDIKTELKMKKKWPLCKIAKVSTQATPDKTNQIEVVQAKLKLAFNEKSFSQDKSFLDLHTLMRVFLNSRYIEALYLDESVSLDEILQFSDQKSFAMLFPVCQLTVVLLQPENTSEAAEFWNFILNFVIDSPLVLVSSLQIDRNKIDMVFYNPVYKSCNFKHLSIPFKKGGVKF</sequence>
<keyword evidence="1" id="KW-1133">Transmembrane helix</keyword>
<dbReference type="InParanoid" id="O61979"/>
<dbReference type="HOGENOM" id="CLU_987796_0_0_1"/>
<dbReference type="AGR" id="WB:WBGene00019202"/>
<evidence type="ECO:0000313" key="3">
    <source>
        <dbReference type="Proteomes" id="UP000001940"/>
    </source>
</evidence>
<dbReference type="UCSC" id="H14N18.2">
    <property type="organism name" value="c. elegans"/>
</dbReference>
<keyword evidence="1" id="KW-0472">Membrane</keyword>
<accession>O61979</accession>
<keyword evidence="1" id="KW-0812">Transmembrane</keyword>
<proteinExistence type="predicted"/>
<dbReference type="PIR" id="T33307">
    <property type="entry name" value="T33307"/>
</dbReference>
<protein>
    <submittedName>
        <fullName evidence="2">DUF2726 domain-containing protein</fullName>
    </submittedName>
</protein>
<dbReference type="KEGG" id="cel:CELE_H14N18.2"/>
<evidence type="ECO:0000256" key="1">
    <source>
        <dbReference type="SAM" id="Phobius"/>
    </source>
</evidence>
<feature type="transmembrane region" description="Helical" evidence="1">
    <location>
        <begin position="6"/>
        <end position="22"/>
    </location>
</feature>
<dbReference type="OrthoDB" id="5807344at2759"/>
<dbReference type="AlphaFoldDB" id="O61979"/>
<evidence type="ECO:0000313" key="2">
    <source>
        <dbReference type="EMBL" id="CCD72355.1"/>
    </source>
</evidence>